<dbReference type="InterPro" id="IPR005181">
    <property type="entry name" value="SASA"/>
</dbReference>
<feature type="chain" id="PRO_5028863641" evidence="2">
    <location>
        <begin position="25"/>
        <end position="265"/>
    </location>
</feature>
<dbReference type="EMBL" id="WHLY01000002">
    <property type="protein sequence ID" value="MPR32806.1"/>
    <property type="molecule type" value="Genomic_DNA"/>
</dbReference>
<dbReference type="Gene3D" id="3.40.50.1110">
    <property type="entry name" value="SGNH hydrolase"/>
    <property type="match status" value="1"/>
</dbReference>
<feature type="domain" description="Sialate O-acetylesterase" evidence="3">
    <location>
        <begin position="33"/>
        <end position="260"/>
    </location>
</feature>
<gene>
    <name evidence="4" type="ORF">GBK04_05405</name>
</gene>
<evidence type="ECO:0000313" key="4">
    <source>
        <dbReference type="EMBL" id="MPR32806.1"/>
    </source>
</evidence>
<comment type="caution">
    <text evidence="4">The sequence shown here is derived from an EMBL/GenBank/DDBJ whole genome shotgun (WGS) entry which is preliminary data.</text>
</comment>
<dbReference type="InterPro" id="IPR052940">
    <property type="entry name" value="Carb_Esterase_6"/>
</dbReference>
<evidence type="ECO:0000313" key="5">
    <source>
        <dbReference type="Proteomes" id="UP000479293"/>
    </source>
</evidence>
<dbReference type="SUPFAM" id="SSF52266">
    <property type="entry name" value="SGNH hydrolase"/>
    <property type="match status" value="1"/>
</dbReference>
<name>A0A7C9F555_9BACT</name>
<keyword evidence="1" id="KW-0378">Hydrolase</keyword>
<protein>
    <submittedName>
        <fullName evidence="4">Sialate O-acetylesterase</fullName>
    </submittedName>
</protein>
<dbReference type="RefSeq" id="WP_152757566.1">
    <property type="nucleotide sequence ID" value="NZ_WHLY01000002.1"/>
</dbReference>
<keyword evidence="2" id="KW-0732">Signal</keyword>
<reference evidence="4 5" key="1">
    <citation type="submission" date="2019-10" db="EMBL/GenBank/DDBJ databases">
        <title>Draft Genome Sequence of Cytophagaceae sp. SJW1-29.</title>
        <authorList>
            <person name="Choi A."/>
        </authorList>
    </citation>
    <scope>NUCLEOTIDE SEQUENCE [LARGE SCALE GENOMIC DNA]</scope>
    <source>
        <strain evidence="4 5">SJW1-29</strain>
    </source>
</reference>
<sequence length="265" mass="29241">MNQRFLKKLSGGCLGVLLAFYLTASAPTVPRKLDLILLIGQSNMAGRGKVDAASTPNNDQIWVMNAQNEWVMAHDPLHFDKPGIAGVGPGLAFAQKWLEINPKKNIGLIPCAVGGSGIDDWQVGAKHAQTGIFPYDAMLKRVKEAQKQGKIKAILWHQGESDSSPAKNKVYEAKLTEFFGRLRKDLHAPKTPIIMGTLGDFFVDKNPNAAQINEIITNYPKNHRQVYAVSSAGLIHKGDTTHFDTQSARDLGIRYAEKLWEIQKN</sequence>
<dbReference type="GO" id="GO:0016788">
    <property type="term" value="F:hydrolase activity, acting on ester bonds"/>
    <property type="evidence" value="ECO:0007669"/>
    <property type="project" value="UniProtKB-ARBA"/>
</dbReference>
<dbReference type="InterPro" id="IPR036514">
    <property type="entry name" value="SGNH_hydro_sf"/>
</dbReference>
<feature type="signal peptide" evidence="2">
    <location>
        <begin position="1"/>
        <end position="24"/>
    </location>
</feature>
<accession>A0A7C9F555</accession>
<dbReference type="Pfam" id="PF03629">
    <property type="entry name" value="SASA"/>
    <property type="match status" value="1"/>
</dbReference>
<evidence type="ECO:0000256" key="1">
    <source>
        <dbReference type="ARBA" id="ARBA00022801"/>
    </source>
</evidence>
<keyword evidence="5" id="KW-1185">Reference proteome</keyword>
<dbReference type="AlphaFoldDB" id="A0A7C9F555"/>
<evidence type="ECO:0000256" key="2">
    <source>
        <dbReference type="SAM" id="SignalP"/>
    </source>
</evidence>
<organism evidence="4 5">
    <name type="scientific">Salmonirosea aquatica</name>
    <dbReference type="NCBI Taxonomy" id="2654236"/>
    <lineage>
        <taxon>Bacteria</taxon>
        <taxon>Pseudomonadati</taxon>
        <taxon>Bacteroidota</taxon>
        <taxon>Cytophagia</taxon>
        <taxon>Cytophagales</taxon>
        <taxon>Spirosomataceae</taxon>
        <taxon>Salmonirosea</taxon>
    </lineage>
</organism>
<evidence type="ECO:0000259" key="3">
    <source>
        <dbReference type="Pfam" id="PF03629"/>
    </source>
</evidence>
<dbReference type="PANTHER" id="PTHR31988:SF19">
    <property type="entry name" value="9-O-ACETYL-N-ACETYLNEURAMINIC ACID DEACETYLASE-RELATED"/>
    <property type="match status" value="1"/>
</dbReference>
<dbReference type="PANTHER" id="PTHR31988">
    <property type="entry name" value="ESTERASE, PUTATIVE (DUF303)-RELATED"/>
    <property type="match status" value="1"/>
</dbReference>
<dbReference type="Proteomes" id="UP000479293">
    <property type="component" value="Unassembled WGS sequence"/>
</dbReference>
<proteinExistence type="predicted"/>